<organism evidence="4 5">
    <name type="scientific">Pseudonocardia hydrocarbonoxydans</name>
    <dbReference type="NCBI Taxonomy" id="76726"/>
    <lineage>
        <taxon>Bacteria</taxon>
        <taxon>Bacillati</taxon>
        <taxon>Actinomycetota</taxon>
        <taxon>Actinomycetes</taxon>
        <taxon>Pseudonocardiales</taxon>
        <taxon>Pseudonocardiaceae</taxon>
        <taxon>Pseudonocardia</taxon>
    </lineage>
</organism>
<dbReference type="Gene3D" id="2.60.200.20">
    <property type="match status" value="1"/>
</dbReference>
<comment type="caution">
    <text evidence="4">The sequence shown here is derived from an EMBL/GenBank/DDBJ whole genome shotgun (WGS) entry which is preliminary data.</text>
</comment>
<evidence type="ECO:0000313" key="4">
    <source>
        <dbReference type="EMBL" id="GEC19558.1"/>
    </source>
</evidence>
<dbReference type="SMART" id="SM00240">
    <property type="entry name" value="FHA"/>
    <property type="match status" value="1"/>
</dbReference>
<evidence type="ECO:0000256" key="1">
    <source>
        <dbReference type="ARBA" id="ARBA00022553"/>
    </source>
</evidence>
<keyword evidence="5" id="KW-1185">Reference proteome</keyword>
<proteinExistence type="predicted"/>
<reference evidence="4 5" key="1">
    <citation type="submission" date="2019-06" db="EMBL/GenBank/DDBJ databases">
        <title>Whole genome shotgun sequence of Pseudonocardia hydrocarbonoxydans NBRC 14498.</title>
        <authorList>
            <person name="Hosoyama A."/>
            <person name="Uohara A."/>
            <person name="Ohji S."/>
            <person name="Ichikawa N."/>
        </authorList>
    </citation>
    <scope>NUCLEOTIDE SEQUENCE [LARGE SCALE GENOMIC DNA]</scope>
    <source>
        <strain evidence="4 5">NBRC 14498</strain>
    </source>
</reference>
<dbReference type="RefSeq" id="WP_141278111.1">
    <property type="nucleotide sequence ID" value="NZ_BJNG01000015.1"/>
</dbReference>
<feature type="compositionally biased region" description="Low complexity" evidence="2">
    <location>
        <begin position="212"/>
        <end position="236"/>
    </location>
</feature>
<dbReference type="CDD" id="cd00060">
    <property type="entry name" value="FHA"/>
    <property type="match status" value="1"/>
</dbReference>
<dbReference type="SUPFAM" id="SSF49879">
    <property type="entry name" value="SMAD/FHA domain"/>
    <property type="match status" value="1"/>
</dbReference>
<dbReference type="OrthoDB" id="5240729at2"/>
<feature type="compositionally biased region" description="Pro residues" evidence="2">
    <location>
        <begin position="237"/>
        <end position="263"/>
    </location>
</feature>
<feature type="domain" description="FHA" evidence="3">
    <location>
        <begin position="389"/>
        <end position="445"/>
    </location>
</feature>
<protein>
    <recommendedName>
        <fullName evidence="3">FHA domain-containing protein</fullName>
    </recommendedName>
</protein>
<evidence type="ECO:0000259" key="3">
    <source>
        <dbReference type="PROSITE" id="PS50006"/>
    </source>
</evidence>
<accession>A0A4Y3WM34</accession>
<evidence type="ECO:0000256" key="2">
    <source>
        <dbReference type="SAM" id="MobiDB-lite"/>
    </source>
</evidence>
<sequence>MNASVDGRAVVLAGDGLVARLPGLLCVARCPEAEPLARLLTHCRAASGPEPGRTLARRLAGWLTGPDAPPDSLVFGTVSAAGGAVAVFLSGAVAARVGDVALSGAESAAWTDRLVPPGPVRLALDGVGPAPAAHAVLLDLREGVVAGGGVEVGAPAPASAPAPAREDPGAPVQSWPVDARPRTLNAQPTLIGMEPADAGTDPAVARTGAPQAGPVDVPTAPPGAVAAPGRDAGPGPSTAPAPGPGPATAPAPGPAPSPGPAGPGPAVALGKEPGGPPRARPAPRRTDAILGVAPDEPPRPPLEAGESAGTGTRSLSGGPSTAELSGPKPGEARGHLCSRGHLNDPRSHFCVLCGIRMNERTGVLVIGSRPPLGLLVFDDGATYTVDAEYLVGRMPESDERVRSGGLRSIVVEDRSGAVSRVHAEVRVDNWDVVLVDSGSRNGTFVASPGDPAWTPVPPGRSHRLEPGMRVRLGGRTFVFESPSGVR</sequence>
<dbReference type="AlphaFoldDB" id="A0A4Y3WM34"/>
<dbReference type="Proteomes" id="UP000320338">
    <property type="component" value="Unassembled WGS sequence"/>
</dbReference>
<feature type="compositionally biased region" description="Polar residues" evidence="2">
    <location>
        <begin position="309"/>
        <end position="323"/>
    </location>
</feature>
<keyword evidence="1" id="KW-0597">Phosphoprotein</keyword>
<dbReference type="Pfam" id="PF00498">
    <property type="entry name" value="FHA"/>
    <property type="match status" value="1"/>
</dbReference>
<feature type="region of interest" description="Disordered" evidence="2">
    <location>
        <begin position="156"/>
        <end position="340"/>
    </location>
</feature>
<dbReference type="InterPro" id="IPR008984">
    <property type="entry name" value="SMAD_FHA_dom_sf"/>
</dbReference>
<gene>
    <name evidence="4" type="ORF">PHY01_18410</name>
</gene>
<dbReference type="EMBL" id="BJNG01000015">
    <property type="protein sequence ID" value="GEC19558.1"/>
    <property type="molecule type" value="Genomic_DNA"/>
</dbReference>
<dbReference type="PROSITE" id="PS50006">
    <property type="entry name" value="FHA_DOMAIN"/>
    <property type="match status" value="1"/>
</dbReference>
<dbReference type="InterPro" id="IPR000253">
    <property type="entry name" value="FHA_dom"/>
</dbReference>
<evidence type="ECO:0000313" key="5">
    <source>
        <dbReference type="Proteomes" id="UP000320338"/>
    </source>
</evidence>
<name>A0A4Y3WM34_9PSEU</name>